<dbReference type="PANTHER" id="PTHR47926:SF347">
    <property type="entry name" value="PENTATRICOPEPTIDE REPEAT-CONTAINING PROTEIN"/>
    <property type="match status" value="1"/>
</dbReference>
<dbReference type="AlphaFoldDB" id="A0AAN7PK56"/>
<dbReference type="Gene3D" id="1.25.40.10">
    <property type="entry name" value="Tetratricopeptide repeat domain"/>
    <property type="match status" value="3"/>
</dbReference>
<evidence type="ECO:0000313" key="7">
    <source>
        <dbReference type="Proteomes" id="UP001345219"/>
    </source>
</evidence>
<dbReference type="Pfam" id="PF01535">
    <property type="entry name" value="PPR"/>
    <property type="match status" value="3"/>
</dbReference>
<comment type="caution">
    <text evidence="6">The sequence shown here is derived from an EMBL/GenBank/DDBJ whole genome shotgun (WGS) entry which is preliminary data.</text>
</comment>
<name>A0AAN7PK56_9MYRT</name>
<keyword evidence="7" id="KW-1185">Reference proteome</keyword>
<dbReference type="Pfam" id="PF14432">
    <property type="entry name" value="DYW_deaminase"/>
    <property type="match status" value="1"/>
</dbReference>
<dbReference type="EMBL" id="JAXIOK010000018">
    <property type="protein sequence ID" value="KAK4750121.1"/>
    <property type="molecule type" value="Genomic_DNA"/>
</dbReference>
<dbReference type="NCBIfam" id="TIGR00756">
    <property type="entry name" value="PPR"/>
    <property type="match status" value="4"/>
</dbReference>
<dbReference type="FunFam" id="1.25.40.10:FF:000348">
    <property type="entry name" value="Pentatricopeptide repeat-containing protein chloroplastic"/>
    <property type="match status" value="1"/>
</dbReference>
<dbReference type="InterPro" id="IPR002885">
    <property type="entry name" value="PPR_rpt"/>
</dbReference>
<accession>A0AAN7PK56</accession>
<proteinExistence type="inferred from homology"/>
<gene>
    <name evidence="6" type="ORF">SAY87_027570</name>
</gene>
<dbReference type="GO" id="GO:0003723">
    <property type="term" value="F:RNA binding"/>
    <property type="evidence" value="ECO:0007669"/>
    <property type="project" value="InterPro"/>
</dbReference>
<dbReference type="InterPro" id="IPR011990">
    <property type="entry name" value="TPR-like_helical_dom_sf"/>
</dbReference>
<feature type="repeat" description="PPR" evidence="3">
    <location>
        <begin position="186"/>
        <end position="220"/>
    </location>
</feature>
<evidence type="ECO:0000256" key="1">
    <source>
        <dbReference type="ARBA" id="ARBA00006643"/>
    </source>
</evidence>
<evidence type="ECO:0000256" key="3">
    <source>
        <dbReference type="PROSITE-ProRule" id="PRU00708"/>
    </source>
</evidence>
<comment type="similarity">
    <text evidence="1">Belongs to the PPR family. PCMP-H subfamily.</text>
</comment>
<dbReference type="SUPFAM" id="SSF48452">
    <property type="entry name" value="TPR-like"/>
    <property type="match status" value="1"/>
</dbReference>
<dbReference type="Proteomes" id="UP001345219">
    <property type="component" value="Chromosome 21"/>
</dbReference>
<evidence type="ECO:0000256" key="4">
    <source>
        <dbReference type="SAM" id="MobiDB-lite"/>
    </source>
</evidence>
<dbReference type="InterPro" id="IPR046960">
    <property type="entry name" value="PPR_At4g14850-like_plant"/>
</dbReference>
<dbReference type="GO" id="GO:0009451">
    <property type="term" value="P:RNA modification"/>
    <property type="evidence" value="ECO:0007669"/>
    <property type="project" value="InterPro"/>
</dbReference>
<dbReference type="InterPro" id="IPR032867">
    <property type="entry name" value="DYW_dom"/>
</dbReference>
<feature type="region of interest" description="Disordered" evidence="4">
    <location>
        <begin position="1"/>
        <end position="23"/>
    </location>
</feature>
<organism evidence="6 7">
    <name type="scientific">Trapa incisa</name>
    <dbReference type="NCBI Taxonomy" id="236973"/>
    <lineage>
        <taxon>Eukaryota</taxon>
        <taxon>Viridiplantae</taxon>
        <taxon>Streptophyta</taxon>
        <taxon>Embryophyta</taxon>
        <taxon>Tracheophyta</taxon>
        <taxon>Spermatophyta</taxon>
        <taxon>Magnoliopsida</taxon>
        <taxon>eudicotyledons</taxon>
        <taxon>Gunneridae</taxon>
        <taxon>Pentapetalae</taxon>
        <taxon>rosids</taxon>
        <taxon>malvids</taxon>
        <taxon>Myrtales</taxon>
        <taxon>Lythraceae</taxon>
        <taxon>Trapa</taxon>
    </lineage>
</organism>
<keyword evidence="2" id="KW-0677">Repeat</keyword>
<evidence type="ECO:0000313" key="6">
    <source>
        <dbReference type="EMBL" id="KAK4750121.1"/>
    </source>
</evidence>
<feature type="repeat" description="PPR" evidence="3">
    <location>
        <begin position="419"/>
        <end position="453"/>
    </location>
</feature>
<dbReference type="Pfam" id="PF13041">
    <property type="entry name" value="PPR_2"/>
    <property type="match status" value="3"/>
</dbReference>
<dbReference type="GO" id="GO:0008270">
    <property type="term" value="F:zinc ion binding"/>
    <property type="evidence" value="ECO:0007669"/>
    <property type="project" value="InterPro"/>
</dbReference>
<reference evidence="6 7" key="1">
    <citation type="journal article" date="2023" name="Hortic Res">
        <title>Pangenome of water caltrop reveals structural variations and asymmetric subgenome divergence after allopolyploidization.</title>
        <authorList>
            <person name="Zhang X."/>
            <person name="Chen Y."/>
            <person name="Wang L."/>
            <person name="Yuan Y."/>
            <person name="Fang M."/>
            <person name="Shi L."/>
            <person name="Lu R."/>
            <person name="Comes H.P."/>
            <person name="Ma Y."/>
            <person name="Chen Y."/>
            <person name="Huang G."/>
            <person name="Zhou Y."/>
            <person name="Zheng Z."/>
            <person name="Qiu Y."/>
        </authorList>
    </citation>
    <scope>NUCLEOTIDE SEQUENCE [LARGE SCALE GENOMIC DNA]</scope>
    <source>
        <tissue evidence="6">Roots</tissue>
    </source>
</reference>
<dbReference type="PANTHER" id="PTHR47926">
    <property type="entry name" value="PENTATRICOPEPTIDE REPEAT-CONTAINING PROTEIN"/>
    <property type="match status" value="1"/>
</dbReference>
<protein>
    <recommendedName>
        <fullName evidence="5">DYW domain-containing protein</fullName>
    </recommendedName>
</protein>
<evidence type="ECO:0000256" key="2">
    <source>
        <dbReference type="ARBA" id="ARBA00022737"/>
    </source>
</evidence>
<dbReference type="FunFam" id="1.25.40.10:FF:000325">
    <property type="entry name" value="Pentatricopeptide repeat-containing protein At4g14820"/>
    <property type="match status" value="1"/>
</dbReference>
<sequence>MQVPPFFSGIPPLPPRSPPAGVPSSTLLTAASHPSHLKLAHAQILRCSNLAHTSTTPLLLRLILSSPNLDYALSVFRHVPDPGKTPLFNKFLSELSRGDDPGLALKVFDEVLRREGVWLDRFSFPPALKAAAKVRGYREGMEIHGLAAKFGFDSDPFVQTGLVGMYTACGRIMDARLLFDRMSHRDIVAWNTMIDGCCRSGFFDEAVKFFEEMKNSNVEPDKMLLSTVLCACAHSRNLIHGKAIHEYIAENNIIPDPHLQSALICMYASTGCMDLAQELFNQLSPKNLIISTAMISWYSRCGQIENARAIFDQIGEKDLVCWSAMISAYAESDRPQESLVMFEEMQKLGLKPDQVTILSVISACAQLGSMDRAKQIHVYASRNGFGNSLPVNNALIDMYAKCGNLKKAISVFERISDKNMISWTSMITARAMHGDALAALRLFNQMKEENIEPNEITFIGVLYACSHAGLVKEGREIFDSMINEHMIIPRQEHYGCMVDLLGRANLLREALKVIVTMPIKPNVVIWGSLMSACQVHGAMELGELAAKQVLKLEPNHNGAHVLLSNIYAKEKRWQEVGELRNLMRERGIWKEKGCSRIEMNGVVHEFLIGDRNHDCSDQIYMKLDAVVEELKQVGYSPSCNSVHVDLEEEEKREVVLWHSEKLALCYGLLNENMGSSCVRIIKNLRVCEDCHTFMKLASKVYKKEIIIRDRTRFHHCRDGICSCKDYW</sequence>
<feature type="compositionally biased region" description="Low complexity" evidence="4">
    <location>
        <begin position="1"/>
        <end position="10"/>
    </location>
</feature>
<dbReference type="FunFam" id="1.25.40.10:FF:000427">
    <property type="entry name" value="Pentatricopeptide repeat-containing protein chloroplastic"/>
    <property type="match status" value="1"/>
</dbReference>
<dbReference type="Pfam" id="PF20431">
    <property type="entry name" value="E_motif"/>
    <property type="match status" value="1"/>
</dbReference>
<feature type="repeat" description="PPR" evidence="3">
    <location>
        <begin position="318"/>
        <end position="352"/>
    </location>
</feature>
<dbReference type="PROSITE" id="PS51375">
    <property type="entry name" value="PPR"/>
    <property type="match status" value="3"/>
</dbReference>
<dbReference type="InterPro" id="IPR046848">
    <property type="entry name" value="E_motif"/>
</dbReference>
<evidence type="ECO:0000259" key="5">
    <source>
        <dbReference type="Pfam" id="PF14432"/>
    </source>
</evidence>
<feature type="compositionally biased region" description="Pro residues" evidence="4">
    <location>
        <begin position="11"/>
        <end position="21"/>
    </location>
</feature>
<feature type="domain" description="DYW" evidence="5">
    <location>
        <begin position="634"/>
        <end position="727"/>
    </location>
</feature>